<feature type="transmembrane region" description="Helical" evidence="1">
    <location>
        <begin position="115"/>
        <end position="148"/>
    </location>
</feature>
<proteinExistence type="predicted"/>
<dbReference type="RefSeq" id="WP_110939706.1">
    <property type="nucleotide sequence ID" value="NZ_FQZV01000005.1"/>
</dbReference>
<organism evidence="2 3">
    <name type="scientific">Geosporobacter subterraneus DSM 17957</name>
    <dbReference type="NCBI Taxonomy" id="1121919"/>
    <lineage>
        <taxon>Bacteria</taxon>
        <taxon>Bacillati</taxon>
        <taxon>Bacillota</taxon>
        <taxon>Clostridia</taxon>
        <taxon>Peptostreptococcales</taxon>
        <taxon>Thermotaleaceae</taxon>
        <taxon>Geosporobacter</taxon>
    </lineage>
</organism>
<dbReference type="STRING" id="1121919.SAMN02745975_00413"/>
<dbReference type="OrthoDB" id="9829642at2"/>
<keyword evidence="1" id="KW-0812">Transmembrane</keyword>
<name>A0A1M6D897_9FIRM</name>
<reference evidence="3" key="1">
    <citation type="submission" date="2016-11" db="EMBL/GenBank/DDBJ databases">
        <authorList>
            <person name="Varghese N."/>
            <person name="Submissions S."/>
        </authorList>
    </citation>
    <scope>NUCLEOTIDE SEQUENCE [LARGE SCALE GENOMIC DNA]</scope>
    <source>
        <strain evidence="3">DSM 17957</strain>
    </source>
</reference>
<keyword evidence="1" id="KW-1133">Transmembrane helix</keyword>
<evidence type="ECO:0000313" key="2">
    <source>
        <dbReference type="EMBL" id="SHI69452.1"/>
    </source>
</evidence>
<dbReference type="Proteomes" id="UP000184536">
    <property type="component" value="Unassembled WGS sequence"/>
</dbReference>
<keyword evidence="1" id="KW-0472">Membrane</keyword>
<gene>
    <name evidence="2" type="ORF">SAMN02745975_00413</name>
</gene>
<accession>A0A1M6D897</accession>
<evidence type="ECO:0000313" key="3">
    <source>
        <dbReference type="Proteomes" id="UP000184536"/>
    </source>
</evidence>
<sequence length="178" mass="20697">MDVISRIVQESLIFRCIQWLLSAYEHSSFRRIMDVLGISFENSGVFNRFLGKGNRESVYRHSLLYKFLTWVIECLDRFFHRISKLYKQAEPSSFLLGGLKQLWIEMETQPMKSGWVLILGFSIGFLLLRFSLKAAVVLAAANGILFIFSGQKAKLKDILSGSMLYRLYQYFLDEDGWL</sequence>
<dbReference type="EMBL" id="FQZV01000005">
    <property type="protein sequence ID" value="SHI69452.1"/>
    <property type="molecule type" value="Genomic_DNA"/>
</dbReference>
<dbReference type="AlphaFoldDB" id="A0A1M6D897"/>
<evidence type="ECO:0000256" key="1">
    <source>
        <dbReference type="SAM" id="Phobius"/>
    </source>
</evidence>
<keyword evidence="3" id="KW-1185">Reference proteome</keyword>
<protein>
    <submittedName>
        <fullName evidence="2">Uncharacterized protein</fullName>
    </submittedName>
</protein>